<feature type="compositionally biased region" description="Basic and acidic residues" evidence="4">
    <location>
        <begin position="718"/>
        <end position="730"/>
    </location>
</feature>
<accession>A0A8J4TLJ6</accession>
<reference evidence="7" key="1">
    <citation type="submission" date="2019-05" db="EMBL/GenBank/DDBJ databases">
        <title>Annotation for the trematode Paragonimus heterotremus.</title>
        <authorList>
            <person name="Choi Y.-J."/>
        </authorList>
    </citation>
    <scope>NUCLEOTIDE SEQUENCE</scope>
    <source>
        <strain evidence="7">LC</strain>
    </source>
</reference>
<feature type="coiled-coil region" evidence="3">
    <location>
        <begin position="93"/>
        <end position="120"/>
    </location>
</feature>
<feature type="compositionally biased region" description="Low complexity" evidence="4">
    <location>
        <begin position="731"/>
        <end position="740"/>
    </location>
</feature>
<feature type="domain" description="Dynein regulatory complex protein 1 C-terminal" evidence="6">
    <location>
        <begin position="758"/>
        <end position="818"/>
    </location>
</feature>
<evidence type="ECO:0000256" key="2">
    <source>
        <dbReference type="ARBA" id="ARBA00023054"/>
    </source>
</evidence>
<protein>
    <recommendedName>
        <fullName evidence="9">Dynein regulatory complex protein 1</fullName>
    </recommendedName>
</protein>
<evidence type="ECO:0000313" key="7">
    <source>
        <dbReference type="EMBL" id="KAF5404221.1"/>
    </source>
</evidence>
<feature type="region of interest" description="Disordered" evidence="4">
    <location>
        <begin position="687"/>
        <end position="749"/>
    </location>
</feature>
<dbReference type="EMBL" id="LUCH01000831">
    <property type="protein sequence ID" value="KAF5404221.1"/>
    <property type="molecule type" value="Genomic_DNA"/>
</dbReference>
<dbReference type="GO" id="GO:0060285">
    <property type="term" value="P:cilium-dependent cell motility"/>
    <property type="evidence" value="ECO:0007669"/>
    <property type="project" value="TreeGrafter"/>
</dbReference>
<keyword evidence="2 3" id="KW-0175">Coiled coil</keyword>
<name>A0A8J4TLJ6_9TREM</name>
<feature type="coiled-coil region" evidence="3">
    <location>
        <begin position="210"/>
        <end position="277"/>
    </location>
</feature>
<dbReference type="GO" id="GO:0070286">
    <property type="term" value="P:axonemal dynein complex assembly"/>
    <property type="evidence" value="ECO:0007669"/>
    <property type="project" value="InterPro"/>
</dbReference>
<dbReference type="OrthoDB" id="10260459at2759"/>
<dbReference type="PANTHER" id="PTHR21625">
    <property type="entry name" value="NYD-SP28 PROTEIN"/>
    <property type="match status" value="1"/>
</dbReference>
<gene>
    <name evidence="7" type="ORF">PHET_02153</name>
</gene>
<dbReference type="Pfam" id="PF14775">
    <property type="entry name" value="NYD-SP28_assoc"/>
    <property type="match status" value="1"/>
</dbReference>
<organism evidence="7 8">
    <name type="scientific">Paragonimus heterotremus</name>
    <dbReference type="NCBI Taxonomy" id="100268"/>
    <lineage>
        <taxon>Eukaryota</taxon>
        <taxon>Metazoa</taxon>
        <taxon>Spiralia</taxon>
        <taxon>Lophotrochozoa</taxon>
        <taxon>Platyhelminthes</taxon>
        <taxon>Trematoda</taxon>
        <taxon>Digenea</taxon>
        <taxon>Plagiorchiida</taxon>
        <taxon>Troglotremata</taxon>
        <taxon>Troglotrematidae</taxon>
        <taxon>Paragonimus</taxon>
    </lineage>
</organism>
<evidence type="ECO:0000259" key="5">
    <source>
        <dbReference type="Pfam" id="PF14772"/>
    </source>
</evidence>
<evidence type="ECO:0000256" key="4">
    <source>
        <dbReference type="SAM" id="MobiDB-lite"/>
    </source>
</evidence>
<feature type="region of interest" description="Disordered" evidence="4">
    <location>
        <begin position="44"/>
        <end position="68"/>
    </location>
</feature>
<dbReference type="PANTHER" id="PTHR21625:SF1">
    <property type="entry name" value="DYNEIN REGULATORY COMPLEX PROTEIN 1"/>
    <property type="match status" value="1"/>
</dbReference>
<proteinExistence type="inferred from homology"/>
<evidence type="ECO:0000313" key="8">
    <source>
        <dbReference type="Proteomes" id="UP000748531"/>
    </source>
</evidence>
<dbReference type="GO" id="GO:0003352">
    <property type="term" value="P:regulation of cilium movement"/>
    <property type="evidence" value="ECO:0007669"/>
    <property type="project" value="TreeGrafter"/>
</dbReference>
<comment type="similarity">
    <text evidence="1">Belongs to the DRC1 family.</text>
</comment>
<keyword evidence="8" id="KW-1185">Reference proteome</keyword>
<evidence type="ECO:0000256" key="3">
    <source>
        <dbReference type="SAM" id="Coils"/>
    </source>
</evidence>
<comment type="caution">
    <text evidence="7">The sequence shown here is derived from an EMBL/GenBank/DDBJ whole genome shotgun (WGS) entry which is preliminary data.</text>
</comment>
<feature type="domain" description="Dynein regulatory complex protein 1/2 N-terminal" evidence="5">
    <location>
        <begin position="91"/>
        <end position="171"/>
    </location>
</feature>
<evidence type="ECO:0000256" key="1">
    <source>
        <dbReference type="ARBA" id="ARBA00009688"/>
    </source>
</evidence>
<evidence type="ECO:0008006" key="9">
    <source>
        <dbReference type="Google" id="ProtNLM"/>
    </source>
</evidence>
<sequence>MNNYTRKIYFKQEEVADVGPSVNSLALEQRIAARRIRIQNRLELQKPDAEEHDSQSTRDESTISRKQIETSTQRISKLIRDGDSFITNVRVACDARENLRRNEEDELNEQRIEKLEFDAKNGMENFKKLTERWVTIRSSQLPQDTRDMLIQQKNECADLVNEKNKLINELNLLVAIENSLVAQKEKLLAEQNSEWEALMAEIKQKQINYLDEHFVRVEEFEKELDDLRIKHSEEYNSLKLSLESEVETLESQLLQLKATYQLNLEKLEYNFQVLKRRDEENMITKSNQKRKITRMLDTLNNLHVKANKQEKQYSMENEQLSEDYKRRMENFRDLQKKSKLFIEAEHRNFRDIWIMNEDALKKLSNRLLEAHRVINEQQLGLPWIKPDVTFMCNVGPLSGPLDQITCKPPAVIAMQYAFQNEAFQNTHVNTKSKSKAIPTSLREVSPEVVRDFLQLLCYEPEFLIEEKMKHLLKSLSHEEETLMRLDTILTALGVQNEDDLDYLFTHFITQPEKPTLPQYLDKRLTKVIRLIGPNSKFAAEPEDTSECDTQPVAAAGTEENEPLLKSEEDHVTSFASIDVAVATDVPPVSDFDEHTQQDEPTCSGKHISVRTGRTSENVGDSFDSKPAGTLWGLDAEAKHASITEMTDGTMFTHPECADKTEEHGSTWELIAPVNVVDILHQFTVNMQHRDQQRSQGTGRGTWKPATDATDSESGMKPARPESRPSIHDYKSFSSSPAFSSGGTNGMDTDKRDDSYDADYWNKYATAIVTSETEKVWDNLYVALQRHLCILKHRAKLIRESDALRKQNAELRHLLQQYLNAPVNYELQVPPAKIMQLK</sequence>
<dbReference type="InterPro" id="IPR039750">
    <property type="entry name" value="DRC1/DRC2"/>
</dbReference>
<dbReference type="Pfam" id="PF14772">
    <property type="entry name" value="NYD-SP28"/>
    <property type="match status" value="1"/>
</dbReference>
<dbReference type="Proteomes" id="UP000748531">
    <property type="component" value="Unassembled WGS sequence"/>
</dbReference>
<feature type="coiled-coil region" evidence="3">
    <location>
        <begin position="793"/>
        <end position="820"/>
    </location>
</feature>
<dbReference type="InterPro" id="IPR029440">
    <property type="entry name" value="DRC1_C"/>
</dbReference>
<evidence type="ECO:0000259" key="6">
    <source>
        <dbReference type="Pfam" id="PF14775"/>
    </source>
</evidence>
<dbReference type="InterPro" id="IPR039505">
    <property type="entry name" value="DRC1/2_N"/>
</dbReference>
<dbReference type="AlphaFoldDB" id="A0A8J4TLJ6"/>
<dbReference type="GO" id="GO:0005858">
    <property type="term" value="C:axonemal dynein complex"/>
    <property type="evidence" value="ECO:0007669"/>
    <property type="project" value="InterPro"/>
</dbReference>